<reference evidence="1 2" key="1">
    <citation type="submission" date="2022-04" db="EMBL/GenBank/DDBJ databases">
        <title>Roseobacter sp. WL0113 is a bacterium isolated from neritic sediment.</title>
        <authorList>
            <person name="Wang L."/>
            <person name="He W."/>
            <person name="Zhang D.-F."/>
        </authorList>
    </citation>
    <scope>NUCLEOTIDE SEQUENCE [LARGE SCALE GENOMIC DNA]</scope>
    <source>
        <strain evidence="1 2">WL0113</strain>
    </source>
</reference>
<dbReference type="EMBL" id="JALIEB010000006">
    <property type="protein sequence ID" value="MCV3272034.1"/>
    <property type="molecule type" value="Genomic_DNA"/>
</dbReference>
<dbReference type="Gene3D" id="1.10.1370.30">
    <property type="match status" value="1"/>
</dbReference>
<dbReference type="SUPFAM" id="SSF55486">
    <property type="entry name" value="Metalloproteases ('zincins'), catalytic domain"/>
    <property type="match status" value="1"/>
</dbReference>
<dbReference type="RefSeq" id="WP_263844358.1">
    <property type="nucleotide sequence ID" value="NZ_JALIEB010000006.1"/>
</dbReference>
<evidence type="ECO:0000313" key="1">
    <source>
        <dbReference type="EMBL" id="MCV3272034.1"/>
    </source>
</evidence>
<dbReference type="Proteomes" id="UP001208690">
    <property type="component" value="Unassembled WGS sequence"/>
</dbReference>
<accession>A0ABT3BF77</accession>
<sequence>MWPLELKVLLGEAERPSAAAAPRTQPKAGFDDWLAVNGLTRDLVRAQLAAITAPDGSVGPPVPARLGLSAAQAWGLCAGALRAAVPELGTQIGEVEMRAPKCLAPRAGKHPRPFTYDLGGGALPLVSLHYQDRPVDLLAMAHEVGHALQIVASQGRSDGQMPPVARECCAFLAELAILQHLPTRFAALAPAHQADDAIYFGDNARALAEAMTDPRQPYRYAWNYPLARHIAARLFRSESACNLGALYRAGPEGGSYIQHCAAAWHPRGAAA</sequence>
<comment type="caution">
    <text evidence="1">The sequence shown here is derived from an EMBL/GenBank/DDBJ whole genome shotgun (WGS) entry which is preliminary data.</text>
</comment>
<organism evidence="1 2">
    <name type="scientific">Roseobacter sinensis</name>
    <dbReference type="NCBI Taxonomy" id="2931391"/>
    <lineage>
        <taxon>Bacteria</taxon>
        <taxon>Pseudomonadati</taxon>
        <taxon>Pseudomonadota</taxon>
        <taxon>Alphaproteobacteria</taxon>
        <taxon>Rhodobacterales</taxon>
        <taxon>Roseobacteraceae</taxon>
        <taxon>Roseobacter</taxon>
    </lineage>
</organism>
<gene>
    <name evidence="1" type="ORF">MUB52_11410</name>
</gene>
<evidence type="ECO:0000313" key="2">
    <source>
        <dbReference type="Proteomes" id="UP001208690"/>
    </source>
</evidence>
<name>A0ABT3BF77_9RHOB</name>
<keyword evidence="2" id="KW-1185">Reference proteome</keyword>
<protein>
    <submittedName>
        <fullName evidence="1">Uncharacterized protein</fullName>
    </submittedName>
</protein>
<proteinExistence type="predicted"/>